<evidence type="ECO:0000313" key="3">
    <source>
        <dbReference type="Proteomes" id="UP000479710"/>
    </source>
</evidence>
<dbReference type="AlphaFoldDB" id="A0A6G1BMH8"/>
<keyword evidence="3" id="KW-1185">Reference proteome</keyword>
<dbReference type="Proteomes" id="UP000479710">
    <property type="component" value="Unassembled WGS sequence"/>
</dbReference>
<feature type="region of interest" description="Disordered" evidence="1">
    <location>
        <begin position="1"/>
        <end position="76"/>
    </location>
</feature>
<feature type="compositionally biased region" description="Polar residues" evidence="1">
    <location>
        <begin position="18"/>
        <end position="31"/>
    </location>
</feature>
<accession>A0A6G1BMH8</accession>
<reference evidence="2 3" key="1">
    <citation type="submission" date="2019-11" db="EMBL/GenBank/DDBJ databases">
        <title>Whole genome sequence of Oryza granulata.</title>
        <authorList>
            <person name="Li W."/>
        </authorList>
    </citation>
    <scope>NUCLEOTIDE SEQUENCE [LARGE SCALE GENOMIC DNA]</scope>
    <source>
        <strain evidence="3">cv. Menghai</strain>
        <tissue evidence="2">Leaf</tissue>
    </source>
</reference>
<proteinExistence type="predicted"/>
<gene>
    <name evidence="2" type="ORF">E2562_022143</name>
</gene>
<name>A0A6G1BMH8_9ORYZ</name>
<protein>
    <submittedName>
        <fullName evidence="2">Uncharacterized protein</fullName>
    </submittedName>
</protein>
<evidence type="ECO:0000256" key="1">
    <source>
        <dbReference type="SAM" id="MobiDB-lite"/>
    </source>
</evidence>
<dbReference type="EMBL" id="SPHZ02000012">
    <property type="protein sequence ID" value="KAF0889130.1"/>
    <property type="molecule type" value="Genomic_DNA"/>
</dbReference>
<organism evidence="2 3">
    <name type="scientific">Oryza meyeriana var. granulata</name>
    <dbReference type="NCBI Taxonomy" id="110450"/>
    <lineage>
        <taxon>Eukaryota</taxon>
        <taxon>Viridiplantae</taxon>
        <taxon>Streptophyta</taxon>
        <taxon>Embryophyta</taxon>
        <taxon>Tracheophyta</taxon>
        <taxon>Spermatophyta</taxon>
        <taxon>Magnoliopsida</taxon>
        <taxon>Liliopsida</taxon>
        <taxon>Poales</taxon>
        <taxon>Poaceae</taxon>
        <taxon>BOP clade</taxon>
        <taxon>Oryzoideae</taxon>
        <taxon>Oryzeae</taxon>
        <taxon>Oryzinae</taxon>
        <taxon>Oryza</taxon>
        <taxon>Oryza meyeriana</taxon>
    </lineage>
</organism>
<comment type="caution">
    <text evidence="2">The sequence shown here is derived from an EMBL/GenBank/DDBJ whole genome shotgun (WGS) entry which is preliminary data.</text>
</comment>
<sequence length="76" mass="8448">MAAELASPCTPRRLTEDQAGSNTVARPTQPSLPVLTWSRGRRRHHACDATPTLLQPRRSTPEPPQARSYRFPAATR</sequence>
<evidence type="ECO:0000313" key="2">
    <source>
        <dbReference type="EMBL" id="KAF0889130.1"/>
    </source>
</evidence>